<sequence length="316" mass="35040">MLLELTQTQTCAQLIEAFERQPPNGAGEKLRFEGVDGRDVYNITAIFEDQGIPILAGRVEGRDTEFSEVVFFRQEGEAWVPHPDLPSYGLQDPFFTRIRDELIFGGVDVIADPHDPSEIVSWVTRLYRGTSLADLRLVFTGPDHMKDLRVVELTDGRIGVLTRPQGAAKGGRGQIGFFTVDALEHLTVQAVLDAPVYEDQFVREEWGGANEPRLLANGLIGVLGHIACYDALGDRHYYAMTFAIRPDTSERTAMKIIARRGSFPPGAAKRPDLTDVIFSGGLVRKPGGLADLYVGASDAEAYRIEIEDPFLEYERL</sequence>
<dbReference type="PANTHER" id="PTHR37036">
    <property type="match status" value="1"/>
</dbReference>
<proteinExistence type="predicted"/>
<dbReference type="InterPro" id="IPR015045">
    <property type="entry name" value="MPT-1-like_LmxM"/>
</dbReference>
<evidence type="ECO:0000313" key="2">
    <source>
        <dbReference type="Proteomes" id="UP000547209"/>
    </source>
</evidence>
<dbReference type="Gene3D" id="2.115.10.20">
    <property type="entry name" value="Glycosyl hydrolase domain, family 43"/>
    <property type="match status" value="1"/>
</dbReference>
<dbReference type="PANTHER" id="PTHR37036:SF2">
    <property type="entry name" value="DUF1861 FAMILY PROTEIN"/>
    <property type="match status" value="1"/>
</dbReference>
<organism evidence="1 2">
    <name type="scientific">Cohnella nanjingensis</name>
    <dbReference type="NCBI Taxonomy" id="1387779"/>
    <lineage>
        <taxon>Bacteria</taxon>
        <taxon>Bacillati</taxon>
        <taxon>Bacillota</taxon>
        <taxon>Bacilli</taxon>
        <taxon>Bacillales</taxon>
        <taxon>Paenibacillaceae</taxon>
        <taxon>Cohnella</taxon>
    </lineage>
</organism>
<dbReference type="InterPro" id="IPR023296">
    <property type="entry name" value="Glyco_hydro_beta-prop_sf"/>
</dbReference>
<accession>A0A7X0VFM5</accession>
<gene>
    <name evidence="1" type="ORF">H7C19_14925</name>
</gene>
<name>A0A7X0VFM5_9BACL</name>
<evidence type="ECO:0000313" key="1">
    <source>
        <dbReference type="EMBL" id="MBB6671981.1"/>
    </source>
</evidence>
<reference evidence="1 2" key="1">
    <citation type="submission" date="2020-08" db="EMBL/GenBank/DDBJ databases">
        <title>Cohnella phylogeny.</title>
        <authorList>
            <person name="Dunlap C."/>
        </authorList>
    </citation>
    <scope>NUCLEOTIDE SEQUENCE [LARGE SCALE GENOMIC DNA]</scope>
    <source>
        <strain evidence="1 2">DSM 28246</strain>
    </source>
</reference>
<dbReference type="Proteomes" id="UP000547209">
    <property type="component" value="Unassembled WGS sequence"/>
</dbReference>
<dbReference type="AlphaFoldDB" id="A0A7X0VFM5"/>
<dbReference type="RefSeq" id="WP_185143455.1">
    <property type="nucleotide sequence ID" value="NZ_JACJVP010000024.1"/>
</dbReference>
<dbReference type="Pfam" id="PF08950">
    <property type="entry name" value="DUF1861"/>
    <property type="match status" value="1"/>
</dbReference>
<protein>
    <submittedName>
        <fullName evidence="1">DUF1861 family protein</fullName>
    </submittedName>
</protein>
<comment type="caution">
    <text evidence="1">The sequence shown here is derived from an EMBL/GenBank/DDBJ whole genome shotgun (WGS) entry which is preliminary data.</text>
</comment>
<dbReference type="SUPFAM" id="SSF75005">
    <property type="entry name" value="Arabinanase/levansucrase/invertase"/>
    <property type="match status" value="1"/>
</dbReference>
<keyword evidence="2" id="KW-1185">Reference proteome</keyword>
<dbReference type="EMBL" id="JACJVP010000024">
    <property type="protein sequence ID" value="MBB6671981.1"/>
    <property type="molecule type" value="Genomic_DNA"/>
</dbReference>